<evidence type="ECO:0000313" key="3">
    <source>
        <dbReference type="Proteomes" id="UP000838749"/>
    </source>
</evidence>
<reference evidence="2" key="1">
    <citation type="submission" date="2021-12" db="EMBL/GenBank/DDBJ databases">
        <authorList>
            <person name="Criscuolo A."/>
        </authorList>
    </citation>
    <scope>NUCLEOTIDE SEQUENCE</scope>
    <source>
        <strain evidence="2">CIP111894</strain>
    </source>
</reference>
<comment type="caution">
    <text evidence="2">The sequence shown here is derived from an EMBL/GenBank/DDBJ whole genome shotgun (WGS) entry which is preliminary data.</text>
</comment>
<accession>A0ABM9B684</accession>
<dbReference type="Proteomes" id="UP000838749">
    <property type="component" value="Unassembled WGS sequence"/>
</dbReference>
<dbReference type="EMBL" id="CAKMAB010000001">
    <property type="protein sequence ID" value="CAH1054065.1"/>
    <property type="molecule type" value="Genomic_DNA"/>
</dbReference>
<dbReference type="RefSeq" id="WP_234530097.1">
    <property type="nucleotide sequence ID" value="NZ_CAKMAB010000001.1"/>
</dbReference>
<feature type="region of interest" description="Disordered" evidence="1">
    <location>
        <begin position="284"/>
        <end position="315"/>
    </location>
</feature>
<keyword evidence="3" id="KW-1185">Reference proteome</keyword>
<protein>
    <submittedName>
        <fullName evidence="2">Uncharacterized protein</fullName>
    </submittedName>
</protein>
<proteinExistence type="predicted"/>
<evidence type="ECO:0000313" key="2">
    <source>
        <dbReference type="EMBL" id="CAH1054065.1"/>
    </source>
</evidence>
<feature type="compositionally biased region" description="Polar residues" evidence="1">
    <location>
        <begin position="136"/>
        <end position="147"/>
    </location>
</feature>
<organism evidence="2 3">
    <name type="scientific">Paenibacillus pseudetheri</name>
    <dbReference type="NCBI Taxonomy" id="2897682"/>
    <lineage>
        <taxon>Bacteria</taxon>
        <taxon>Bacillati</taxon>
        <taxon>Bacillota</taxon>
        <taxon>Bacilli</taxon>
        <taxon>Bacillales</taxon>
        <taxon>Paenibacillaceae</taxon>
        <taxon>Paenibacillus</taxon>
    </lineage>
</organism>
<sequence>MSGYIQIGRELQNHWLRRDKDYWMVFCEMYFVARFSDKPEKRTIEGIEVTIHQKEFIFGRPAWCRRLDISDQRLKTLVKKLVAEGFIRRTQKFNKFTVYAFEYTPSTNQQNNQQSNQQNYPEQPAEPLAPQGFEGDSNQQDFSNQPAEQPAEQPKKEKGIKEESIKEECFKPLEEEQDMRKYSESFNKFWSSYPNKKGKAKASVHWNTHVEPELKKGNVTMDEIIKGTACYVEYCQKSGRVMKSGDTAVNHEVWQDDWTWNGETYGDARTALAQKEPSFLEQKLGGLHGDGGRTDVTPGYQREGTRAIGQGSIDI</sequence>
<feature type="compositionally biased region" description="Basic and acidic residues" evidence="1">
    <location>
        <begin position="153"/>
        <end position="167"/>
    </location>
</feature>
<evidence type="ECO:0000256" key="1">
    <source>
        <dbReference type="SAM" id="MobiDB-lite"/>
    </source>
</evidence>
<feature type="compositionally biased region" description="Low complexity" evidence="1">
    <location>
        <begin position="108"/>
        <end position="119"/>
    </location>
</feature>
<name>A0ABM9B684_9BACL</name>
<feature type="region of interest" description="Disordered" evidence="1">
    <location>
        <begin position="107"/>
        <end position="167"/>
    </location>
</feature>
<gene>
    <name evidence="2" type="ORF">PAECIP111894_00210</name>
</gene>